<evidence type="ECO:0000313" key="10">
    <source>
        <dbReference type="EMBL" id="KCW88196.1"/>
    </source>
</evidence>
<dbReference type="Pfam" id="PF00096">
    <property type="entry name" value="zf-C2H2"/>
    <property type="match status" value="3"/>
</dbReference>
<reference evidence="10" key="1">
    <citation type="submission" date="2013-07" db="EMBL/GenBank/DDBJ databases">
        <title>The genome of Eucalyptus grandis.</title>
        <authorList>
            <person name="Schmutz J."/>
            <person name="Hayes R."/>
            <person name="Myburg A."/>
            <person name="Tuskan G."/>
            <person name="Grattapaglia D."/>
            <person name="Rokhsar D.S."/>
        </authorList>
    </citation>
    <scope>NUCLEOTIDE SEQUENCE</scope>
    <source>
        <tissue evidence="10">Leaf extractions</tissue>
    </source>
</reference>
<comment type="subcellular location">
    <subcellularLocation>
        <location evidence="1">Nucleus</location>
    </subcellularLocation>
</comment>
<sequence length="226" mass="26383">MFYLETPFKCSIEDCSASYRRKDHLARHFLQHKGKIFSCPVDGCNKSFAYQGNMKRHLNEIHNDEEPSTSGECNSLKQHVCSEVGCGKVFKFASKLQKHEDSYVKLETVEAFCCECMKYFSNVDYLKDHMRLAHQLVNCNICGTKQLRKNIQRHLLTHEKKNSADSEAFRCEVEGCLRIFSIGDFEELDEQFQSRPRGRRKRKCPTIESLLRKRVTLPNELDFLLD</sequence>
<evidence type="ECO:0000259" key="9">
    <source>
        <dbReference type="PROSITE" id="PS50157"/>
    </source>
</evidence>
<evidence type="ECO:0000256" key="7">
    <source>
        <dbReference type="ARBA" id="ARBA00023242"/>
    </source>
</evidence>
<dbReference type="InterPro" id="IPR051061">
    <property type="entry name" value="Zinc_finger_trans_reg"/>
</dbReference>
<evidence type="ECO:0000256" key="5">
    <source>
        <dbReference type="ARBA" id="ARBA00023015"/>
    </source>
</evidence>
<dbReference type="SMART" id="SM00355">
    <property type="entry name" value="ZnF_C2H2"/>
    <property type="match status" value="5"/>
</dbReference>
<dbReference type="Gene3D" id="3.30.160.60">
    <property type="entry name" value="Classic Zinc Finger"/>
    <property type="match status" value="3"/>
</dbReference>
<gene>
    <name evidence="10" type="ORF">EUGRSUZ_A00588</name>
</gene>
<evidence type="ECO:0000256" key="2">
    <source>
        <dbReference type="ARBA" id="ARBA00022723"/>
    </source>
</evidence>
<evidence type="ECO:0000256" key="6">
    <source>
        <dbReference type="ARBA" id="ARBA00023163"/>
    </source>
</evidence>
<feature type="domain" description="C2H2-type" evidence="9">
    <location>
        <begin position="79"/>
        <end position="108"/>
    </location>
</feature>
<dbReference type="GO" id="GO:0005634">
    <property type="term" value="C:nucleus"/>
    <property type="evidence" value="ECO:0007669"/>
    <property type="project" value="UniProtKB-SubCell"/>
</dbReference>
<keyword evidence="6" id="KW-0804">Transcription</keyword>
<dbReference type="Gramene" id="KCW88196">
    <property type="protein sequence ID" value="KCW88196"/>
    <property type="gene ID" value="EUGRSUZ_A00588"/>
</dbReference>
<dbReference type="GO" id="GO:0008270">
    <property type="term" value="F:zinc ion binding"/>
    <property type="evidence" value="ECO:0007669"/>
    <property type="project" value="UniProtKB-KW"/>
</dbReference>
<dbReference type="InterPro" id="IPR036236">
    <property type="entry name" value="Znf_C2H2_sf"/>
</dbReference>
<keyword evidence="3 8" id="KW-0863">Zinc-finger</keyword>
<dbReference type="PROSITE" id="PS00028">
    <property type="entry name" value="ZINC_FINGER_C2H2_1"/>
    <property type="match status" value="3"/>
</dbReference>
<feature type="domain" description="C2H2-type" evidence="9">
    <location>
        <begin position="8"/>
        <end position="35"/>
    </location>
</feature>
<accession>A0A059DCR0</accession>
<dbReference type="SUPFAM" id="SSF57667">
    <property type="entry name" value="beta-beta-alpha zinc fingers"/>
    <property type="match status" value="2"/>
</dbReference>
<evidence type="ECO:0000256" key="8">
    <source>
        <dbReference type="PROSITE-ProRule" id="PRU00042"/>
    </source>
</evidence>
<dbReference type="PROSITE" id="PS50157">
    <property type="entry name" value="ZINC_FINGER_C2H2_2"/>
    <property type="match status" value="4"/>
</dbReference>
<dbReference type="AlphaFoldDB" id="A0A059DCR0"/>
<keyword evidence="4" id="KW-0862">Zinc</keyword>
<keyword evidence="7" id="KW-0539">Nucleus</keyword>
<feature type="domain" description="C2H2-type" evidence="9">
    <location>
        <begin position="111"/>
        <end position="134"/>
    </location>
</feature>
<protein>
    <recommendedName>
        <fullName evidence="9">C2H2-type domain-containing protein</fullName>
    </recommendedName>
</protein>
<keyword evidence="5" id="KW-0805">Transcription regulation</keyword>
<evidence type="ECO:0000256" key="4">
    <source>
        <dbReference type="ARBA" id="ARBA00022833"/>
    </source>
</evidence>
<dbReference type="eggNOG" id="KOG1721">
    <property type="taxonomic scope" value="Eukaryota"/>
</dbReference>
<dbReference type="InterPro" id="IPR013087">
    <property type="entry name" value="Znf_C2H2_type"/>
</dbReference>
<evidence type="ECO:0000256" key="1">
    <source>
        <dbReference type="ARBA" id="ARBA00004123"/>
    </source>
</evidence>
<feature type="domain" description="C2H2-type" evidence="9">
    <location>
        <begin position="37"/>
        <end position="67"/>
    </location>
</feature>
<proteinExistence type="predicted"/>
<dbReference type="PANTHER" id="PTHR46179:SF13">
    <property type="entry name" value="C2H2-TYPE DOMAIN-CONTAINING PROTEIN"/>
    <property type="match status" value="1"/>
</dbReference>
<keyword evidence="2" id="KW-0479">Metal-binding</keyword>
<organism evidence="10">
    <name type="scientific">Eucalyptus grandis</name>
    <name type="common">Flooded gum</name>
    <dbReference type="NCBI Taxonomy" id="71139"/>
    <lineage>
        <taxon>Eukaryota</taxon>
        <taxon>Viridiplantae</taxon>
        <taxon>Streptophyta</taxon>
        <taxon>Embryophyta</taxon>
        <taxon>Tracheophyta</taxon>
        <taxon>Spermatophyta</taxon>
        <taxon>Magnoliopsida</taxon>
        <taxon>eudicotyledons</taxon>
        <taxon>Gunneridae</taxon>
        <taxon>Pentapetalae</taxon>
        <taxon>rosids</taxon>
        <taxon>malvids</taxon>
        <taxon>Myrtales</taxon>
        <taxon>Myrtaceae</taxon>
        <taxon>Myrtoideae</taxon>
        <taxon>Eucalypteae</taxon>
        <taxon>Eucalyptus</taxon>
    </lineage>
</organism>
<name>A0A059DCR0_EUCGR</name>
<dbReference type="EMBL" id="KK198753">
    <property type="protein sequence ID" value="KCW88196.1"/>
    <property type="molecule type" value="Genomic_DNA"/>
</dbReference>
<evidence type="ECO:0000256" key="3">
    <source>
        <dbReference type="ARBA" id="ARBA00022771"/>
    </source>
</evidence>
<dbReference type="PANTHER" id="PTHR46179">
    <property type="entry name" value="ZINC FINGER PROTEIN"/>
    <property type="match status" value="1"/>
</dbReference>